<dbReference type="OrthoDB" id="191150at2759"/>
<keyword evidence="2" id="KW-1185">Reference proteome</keyword>
<proteinExistence type="predicted"/>
<organism evidence="1 2">
    <name type="scientific">Castanea mollissima</name>
    <name type="common">Chinese chestnut</name>
    <dbReference type="NCBI Taxonomy" id="60419"/>
    <lineage>
        <taxon>Eukaryota</taxon>
        <taxon>Viridiplantae</taxon>
        <taxon>Streptophyta</taxon>
        <taxon>Embryophyta</taxon>
        <taxon>Tracheophyta</taxon>
        <taxon>Spermatophyta</taxon>
        <taxon>Magnoliopsida</taxon>
        <taxon>eudicotyledons</taxon>
        <taxon>Gunneridae</taxon>
        <taxon>Pentapetalae</taxon>
        <taxon>rosids</taxon>
        <taxon>fabids</taxon>
        <taxon>Fagales</taxon>
        <taxon>Fagaceae</taxon>
        <taxon>Castanea</taxon>
    </lineage>
</organism>
<protein>
    <submittedName>
        <fullName evidence="1">Uncharacterized protein</fullName>
    </submittedName>
</protein>
<dbReference type="Proteomes" id="UP000737018">
    <property type="component" value="Unassembled WGS sequence"/>
</dbReference>
<sequence length="185" mass="21407">MVLARNLVWRFKLPGGLEGNAPWLKQRKIAVSCKYGHSIENDNHLDRDFLVQLWVADRKMKNSKGKRRRKLDFLDKGRPVLNQPPLSQSDSAFLEPESPDEAQVALLLARSNLLITRDIEWANLMLGFEQILYSQFYLVELLENQYAIVEVCYPQSMSNQSNSFHSPKFLPHNYLSKDGLIIFTL</sequence>
<gene>
    <name evidence="1" type="ORF">CMV_020655</name>
</gene>
<reference evidence="1" key="1">
    <citation type="submission" date="2020-03" db="EMBL/GenBank/DDBJ databases">
        <title>Castanea mollissima Vanexum genome sequencing.</title>
        <authorList>
            <person name="Staton M."/>
        </authorList>
    </citation>
    <scope>NUCLEOTIDE SEQUENCE</scope>
    <source>
        <tissue evidence="1">Leaf</tissue>
    </source>
</reference>
<evidence type="ECO:0000313" key="1">
    <source>
        <dbReference type="EMBL" id="KAF3953940.1"/>
    </source>
</evidence>
<comment type="caution">
    <text evidence="1">The sequence shown here is derived from an EMBL/GenBank/DDBJ whole genome shotgun (WGS) entry which is preliminary data.</text>
</comment>
<evidence type="ECO:0000313" key="2">
    <source>
        <dbReference type="Proteomes" id="UP000737018"/>
    </source>
</evidence>
<accession>A0A8J4QH87</accession>
<name>A0A8J4QH87_9ROSI</name>
<dbReference type="EMBL" id="JRKL02003882">
    <property type="protein sequence ID" value="KAF3953940.1"/>
    <property type="molecule type" value="Genomic_DNA"/>
</dbReference>
<dbReference type="AlphaFoldDB" id="A0A8J4QH87"/>